<feature type="compositionally biased region" description="Polar residues" evidence="1">
    <location>
        <begin position="120"/>
        <end position="139"/>
    </location>
</feature>
<sequence>MKTQALVALIASTAQATTCGEDVAQIFLTTTASAEALTCAKESGVSLAPSTRYTEMDLTKALATPSCLSYWDGVVMKVHAVSPACDFPSPLNDGSTLNTATFKWTLLALSAPPTANSTALISGSSTSPTWGNSTNSTTIIAPRPDNIKPGASGNSSPSPAKPTTTPQSLSSAFARVSFIVVVGVVLLA</sequence>
<dbReference type="VEuPathDB" id="FungiDB:AeMF1_012976"/>
<evidence type="ECO:0000313" key="4">
    <source>
        <dbReference type="Proteomes" id="UP000481153"/>
    </source>
</evidence>
<evidence type="ECO:0008006" key="5">
    <source>
        <dbReference type="Google" id="ProtNLM"/>
    </source>
</evidence>
<feature type="region of interest" description="Disordered" evidence="1">
    <location>
        <begin position="120"/>
        <end position="166"/>
    </location>
</feature>
<name>A0A6G0WYP1_9STRA</name>
<dbReference type="EMBL" id="VJMJ01000129">
    <property type="protein sequence ID" value="KAF0732702.1"/>
    <property type="molecule type" value="Genomic_DNA"/>
</dbReference>
<feature type="chain" id="PRO_5026077347" description="Secreted protein" evidence="2">
    <location>
        <begin position="21"/>
        <end position="188"/>
    </location>
</feature>
<keyword evidence="2" id="KW-0732">Signal</keyword>
<feature type="signal peptide" evidence="2">
    <location>
        <begin position="1"/>
        <end position="20"/>
    </location>
</feature>
<proteinExistence type="predicted"/>
<evidence type="ECO:0000256" key="1">
    <source>
        <dbReference type="SAM" id="MobiDB-lite"/>
    </source>
</evidence>
<reference evidence="3 4" key="1">
    <citation type="submission" date="2019-07" db="EMBL/GenBank/DDBJ databases">
        <title>Genomics analysis of Aphanomyces spp. identifies a new class of oomycete effector associated with host adaptation.</title>
        <authorList>
            <person name="Gaulin E."/>
        </authorList>
    </citation>
    <scope>NUCLEOTIDE SEQUENCE [LARGE SCALE GENOMIC DNA]</scope>
    <source>
        <strain evidence="3 4">ATCC 201684</strain>
    </source>
</reference>
<evidence type="ECO:0000313" key="3">
    <source>
        <dbReference type="EMBL" id="KAF0732702.1"/>
    </source>
</evidence>
<keyword evidence="4" id="KW-1185">Reference proteome</keyword>
<gene>
    <name evidence="3" type="ORF">Ae201684_010234</name>
</gene>
<organism evidence="3 4">
    <name type="scientific">Aphanomyces euteiches</name>
    <dbReference type="NCBI Taxonomy" id="100861"/>
    <lineage>
        <taxon>Eukaryota</taxon>
        <taxon>Sar</taxon>
        <taxon>Stramenopiles</taxon>
        <taxon>Oomycota</taxon>
        <taxon>Saprolegniomycetes</taxon>
        <taxon>Saprolegniales</taxon>
        <taxon>Verrucalvaceae</taxon>
        <taxon>Aphanomyces</taxon>
    </lineage>
</organism>
<evidence type="ECO:0000256" key="2">
    <source>
        <dbReference type="SAM" id="SignalP"/>
    </source>
</evidence>
<dbReference type="Proteomes" id="UP000481153">
    <property type="component" value="Unassembled WGS sequence"/>
</dbReference>
<feature type="compositionally biased region" description="Low complexity" evidence="1">
    <location>
        <begin position="148"/>
        <end position="166"/>
    </location>
</feature>
<protein>
    <recommendedName>
        <fullName evidence="5">Secreted protein</fullName>
    </recommendedName>
</protein>
<dbReference type="AlphaFoldDB" id="A0A6G0WYP1"/>
<comment type="caution">
    <text evidence="3">The sequence shown here is derived from an EMBL/GenBank/DDBJ whole genome shotgun (WGS) entry which is preliminary data.</text>
</comment>
<accession>A0A6G0WYP1</accession>